<feature type="transmembrane region" description="Helical" evidence="1">
    <location>
        <begin position="75"/>
        <end position="95"/>
    </location>
</feature>
<dbReference type="Pfam" id="PF11457">
    <property type="entry name" value="DUF3021"/>
    <property type="match status" value="1"/>
</dbReference>
<proteinExistence type="predicted"/>
<keyword evidence="1" id="KW-1133">Transmembrane helix</keyword>
<dbReference type="Proteomes" id="UP001597458">
    <property type="component" value="Unassembled WGS sequence"/>
</dbReference>
<evidence type="ECO:0000313" key="2">
    <source>
        <dbReference type="EMBL" id="MFD2616555.1"/>
    </source>
</evidence>
<feature type="transmembrane region" description="Helical" evidence="1">
    <location>
        <begin position="46"/>
        <end position="63"/>
    </location>
</feature>
<sequence length="134" mass="15756">MQLLWKVIRNSLIGFGMAAISMLVFLLFSMHYQLETLSTEYMLRQQIGSMVFGAFCGLTALIYELKMFIRLLQLMIHFILLFTGYMVTGTILGWFTLSTMILPLFIFIFIYFCIWLSFYAYHKKLAKDLNELTK</sequence>
<evidence type="ECO:0000256" key="1">
    <source>
        <dbReference type="SAM" id="Phobius"/>
    </source>
</evidence>
<reference evidence="3" key="1">
    <citation type="journal article" date="2019" name="Int. J. Syst. Evol. Microbiol.">
        <title>The Global Catalogue of Microorganisms (GCM) 10K type strain sequencing project: providing services to taxonomists for standard genome sequencing and annotation.</title>
        <authorList>
            <consortium name="The Broad Institute Genomics Platform"/>
            <consortium name="The Broad Institute Genome Sequencing Center for Infectious Disease"/>
            <person name="Wu L."/>
            <person name="Ma J."/>
        </authorList>
    </citation>
    <scope>NUCLEOTIDE SEQUENCE [LARGE SCALE GENOMIC DNA]</scope>
    <source>
        <strain evidence="3">TISTR 2241</strain>
    </source>
</reference>
<dbReference type="RefSeq" id="WP_141191251.1">
    <property type="nucleotide sequence ID" value="NZ_JBHUMR010000007.1"/>
</dbReference>
<accession>A0ABW5PNW6</accession>
<keyword evidence="1" id="KW-0472">Membrane</keyword>
<feature type="transmembrane region" description="Helical" evidence="1">
    <location>
        <begin position="101"/>
        <end position="121"/>
    </location>
</feature>
<organism evidence="2 3">
    <name type="scientific">Terrilactibacillus laevilacticus</name>
    <dbReference type="NCBI Taxonomy" id="1380157"/>
    <lineage>
        <taxon>Bacteria</taxon>
        <taxon>Bacillati</taxon>
        <taxon>Bacillota</taxon>
        <taxon>Bacilli</taxon>
        <taxon>Bacillales</taxon>
        <taxon>Bacillaceae</taxon>
        <taxon>Terrilactibacillus</taxon>
    </lineage>
</organism>
<gene>
    <name evidence="2" type="ORF">ACFSTF_04425</name>
</gene>
<feature type="transmembrane region" description="Helical" evidence="1">
    <location>
        <begin position="12"/>
        <end position="34"/>
    </location>
</feature>
<name>A0ABW5PNW6_9BACI</name>
<dbReference type="EMBL" id="JBHUMR010000007">
    <property type="protein sequence ID" value="MFD2616555.1"/>
    <property type="molecule type" value="Genomic_DNA"/>
</dbReference>
<protein>
    <submittedName>
        <fullName evidence="2">DUF3021 domain-containing protein</fullName>
    </submittedName>
</protein>
<keyword evidence="1" id="KW-0812">Transmembrane</keyword>
<dbReference type="InterPro" id="IPR021560">
    <property type="entry name" value="DUF3021"/>
</dbReference>
<keyword evidence="3" id="KW-1185">Reference proteome</keyword>
<comment type="caution">
    <text evidence="2">The sequence shown here is derived from an EMBL/GenBank/DDBJ whole genome shotgun (WGS) entry which is preliminary data.</text>
</comment>
<evidence type="ECO:0000313" key="3">
    <source>
        <dbReference type="Proteomes" id="UP001597458"/>
    </source>
</evidence>